<dbReference type="GO" id="GO:0016747">
    <property type="term" value="F:acyltransferase activity, transferring groups other than amino-acyl groups"/>
    <property type="evidence" value="ECO:0007669"/>
    <property type="project" value="InterPro"/>
</dbReference>
<name>A0AAN5AL69_9BACT</name>
<proteinExistence type="predicted"/>
<dbReference type="AlphaFoldDB" id="A0AAN5AL69"/>
<evidence type="ECO:0000259" key="1">
    <source>
        <dbReference type="PROSITE" id="PS51186"/>
    </source>
</evidence>
<evidence type="ECO:0000313" key="2">
    <source>
        <dbReference type="EMBL" id="GJM61151.1"/>
    </source>
</evidence>
<dbReference type="Pfam" id="PF13673">
    <property type="entry name" value="Acetyltransf_10"/>
    <property type="match status" value="1"/>
</dbReference>
<organism evidence="2 3">
    <name type="scientific">Persicobacter diffluens</name>
    <dbReference type="NCBI Taxonomy" id="981"/>
    <lineage>
        <taxon>Bacteria</taxon>
        <taxon>Pseudomonadati</taxon>
        <taxon>Bacteroidota</taxon>
        <taxon>Cytophagia</taxon>
        <taxon>Cytophagales</taxon>
        <taxon>Persicobacteraceae</taxon>
        <taxon>Persicobacter</taxon>
    </lineage>
</organism>
<dbReference type="Proteomes" id="UP001310022">
    <property type="component" value="Unassembled WGS sequence"/>
</dbReference>
<reference evidence="2 3" key="1">
    <citation type="submission" date="2021-12" db="EMBL/GenBank/DDBJ databases">
        <title>Genome sequencing of bacteria with rrn-lacking chromosome and rrn-plasmid.</title>
        <authorList>
            <person name="Anda M."/>
            <person name="Iwasaki W."/>
        </authorList>
    </citation>
    <scope>NUCLEOTIDE SEQUENCE [LARGE SCALE GENOMIC DNA]</scope>
    <source>
        <strain evidence="2 3">NBRC 15940</strain>
    </source>
</reference>
<dbReference type="PROSITE" id="PS51186">
    <property type="entry name" value="GNAT"/>
    <property type="match status" value="1"/>
</dbReference>
<keyword evidence="3" id="KW-1185">Reference proteome</keyword>
<dbReference type="SUPFAM" id="SSF55729">
    <property type="entry name" value="Acyl-CoA N-acyltransferases (Nat)"/>
    <property type="match status" value="1"/>
</dbReference>
<accession>A0AAN5AL69</accession>
<protein>
    <recommendedName>
        <fullName evidence="1">N-acetyltransferase domain-containing protein</fullName>
    </recommendedName>
</protein>
<dbReference type="RefSeq" id="WP_053405122.1">
    <property type="nucleotide sequence ID" value="NZ_BQKE01000001.1"/>
</dbReference>
<dbReference type="InterPro" id="IPR000182">
    <property type="entry name" value="GNAT_dom"/>
</dbReference>
<feature type="domain" description="N-acetyltransferase" evidence="1">
    <location>
        <begin position="2"/>
        <end position="144"/>
    </location>
</feature>
<dbReference type="InterPro" id="IPR016181">
    <property type="entry name" value="Acyl_CoA_acyltransferase"/>
</dbReference>
<dbReference type="EMBL" id="BQKE01000001">
    <property type="protein sequence ID" value="GJM61151.1"/>
    <property type="molecule type" value="Genomic_DNA"/>
</dbReference>
<evidence type="ECO:0000313" key="3">
    <source>
        <dbReference type="Proteomes" id="UP001310022"/>
    </source>
</evidence>
<dbReference type="Gene3D" id="3.40.630.30">
    <property type="match status" value="1"/>
</dbReference>
<dbReference type="CDD" id="cd04301">
    <property type="entry name" value="NAT_SF"/>
    <property type="match status" value="1"/>
</dbReference>
<sequence>MIKVKKVSSPEGIIEALNIRERVFVDERQGKFEEEIDEFEQVSEHFLAKDENGRSCGSARWRFAEMGIVLEKFAVLSEYRGKGVGKALSLEVLLDISKNPNTEGFPIYLYASPESVALYQTLGFNKKEEYKIISKKEHVLMIKE</sequence>
<gene>
    <name evidence="2" type="ORF">PEDI_17030</name>
</gene>
<comment type="caution">
    <text evidence="2">The sequence shown here is derived from an EMBL/GenBank/DDBJ whole genome shotgun (WGS) entry which is preliminary data.</text>
</comment>